<keyword evidence="2 4" id="KW-0238">DNA-binding</keyword>
<gene>
    <name evidence="6" type="ORF">SVIO_073990</name>
</gene>
<comment type="caution">
    <text evidence="6">The sequence shown here is derived from an EMBL/GenBank/DDBJ whole genome shotgun (WGS) entry which is preliminary data.</text>
</comment>
<dbReference type="Pfam" id="PF17754">
    <property type="entry name" value="TetR_C_14"/>
    <property type="match status" value="1"/>
</dbReference>
<keyword evidence="7" id="KW-1185">Reference proteome</keyword>
<organism evidence="6 7">
    <name type="scientific">Streptomyces violaceusniger</name>
    <dbReference type="NCBI Taxonomy" id="68280"/>
    <lineage>
        <taxon>Bacteria</taxon>
        <taxon>Bacillati</taxon>
        <taxon>Actinomycetota</taxon>
        <taxon>Actinomycetes</taxon>
        <taxon>Kitasatosporales</taxon>
        <taxon>Streptomycetaceae</taxon>
        <taxon>Streptomyces</taxon>
        <taxon>Streptomyces violaceusniger group</taxon>
    </lineage>
</organism>
<dbReference type="GO" id="GO:0003700">
    <property type="term" value="F:DNA-binding transcription factor activity"/>
    <property type="evidence" value="ECO:0007669"/>
    <property type="project" value="TreeGrafter"/>
</dbReference>
<feature type="domain" description="HTH tetR-type" evidence="5">
    <location>
        <begin position="17"/>
        <end position="77"/>
    </location>
</feature>
<dbReference type="InterPro" id="IPR001647">
    <property type="entry name" value="HTH_TetR"/>
</dbReference>
<evidence type="ECO:0000256" key="3">
    <source>
        <dbReference type="ARBA" id="ARBA00023163"/>
    </source>
</evidence>
<dbReference type="InterPro" id="IPR050109">
    <property type="entry name" value="HTH-type_TetR-like_transc_reg"/>
</dbReference>
<keyword evidence="1" id="KW-0805">Transcription regulation</keyword>
<evidence type="ECO:0000313" key="7">
    <source>
        <dbReference type="Proteomes" id="UP000301309"/>
    </source>
</evidence>
<evidence type="ECO:0000259" key="5">
    <source>
        <dbReference type="PROSITE" id="PS50977"/>
    </source>
</evidence>
<dbReference type="Proteomes" id="UP000301309">
    <property type="component" value="Unassembled WGS sequence"/>
</dbReference>
<proteinExistence type="predicted"/>
<evidence type="ECO:0000313" key="6">
    <source>
        <dbReference type="EMBL" id="GDY56776.1"/>
    </source>
</evidence>
<dbReference type="PANTHER" id="PTHR30055">
    <property type="entry name" value="HTH-TYPE TRANSCRIPTIONAL REGULATOR RUTR"/>
    <property type="match status" value="1"/>
</dbReference>
<evidence type="ECO:0000256" key="1">
    <source>
        <dbReference type="ARBA" id="ARBA00023015"/>
    </source>
</evidence>
<dbReference type="PRINTS" id="PR00455">
    <property type="entry name" value="HTHTETR"/>
</dbReference>
<evidence type="ECO:0000256" key="4">
    <source>
        <dbReference type="PROSITE-ProRule" id="PRU00335"/>
    </source>
</evidence>
<dbReference type="Pfam" id="PF00440">
    <property type="entry name" value="TetR_N"/>
    <property type="match status" value="1"/>
</dbReference>
<dbReference type="PANTHER" id="PTHR30055:SF238">
    <property type="entry name" value="MYCOFACTOCIN BIOSYNTHESIS TRANSCRIPTIONAL REGULATOR MFTR-RELATED"/>
    <property type="match status" value="1"/>
</dbReference>
<feature type="DNA-binding region" description="H-T-H motif" evidence="4">
    <location>
        <begin position="40"/>
        <end position="59"/>
    </location>
</feature>
<accession>A0A4D4LC57</accession>
<protein>
    <submittedName>
        <fullName evidence="6">TetR family transcriptional regulator</fullName>
    </submittedName>
</protein>
<name>A0A4D4LC57_STRVO</name>
<sequence>MLSGGYGYPEGMPRWEPDAQLRLETAALELFAERGYDGTTVADIAERAGLMKRSFFRYFPDKREALFGGTERLVAHLRQEVEEAPADTPPWQVLIAALTSSGRLFPKDRAVAHQRQSVIAANPELREREVLKMATLHDLLTSLLAQRGIPERQAAYLVRLAQTVYEQAFAQWIAPGADMTFEGCMADAAAELDRALTLGMADATSAARRLGAGQPAR</sequence>
<dbReference type="PROSITE" id="PS50977">
    <property type="entry name" value="HTH_TETR_2"/>
    <property type="match status" value="1"/>
</dbReference>
<dbReference type="InterPro" id="IPR009057">
    <property type="entry name" value="Homeodomain-like_sf"/>
</dbReference>
<evidence type="ECO:0000256" key="2">
    <source>
        <dbReference type="ARBA" id="ARBA00023125"/>
    </source>
</evidence>
<reference evidence="6 7" key="1">
    <citation type="journal article" date="2020" name="Int. J. Syst. Evol. Microbiol.">
        <title>Reclassification of Streptomyces castelarensis and Streptomyces sporoclivatus as later heterotypic synonyms of Streptomyces antimycoticus.</title>
        <authorList>
            <person name="Komaki H."/>
            <person name="Tamura T."/>
        </authorList>
    </citation>
    <scope>NUCLEOTIDE SEQUENCE [LARGE SCALE GENOMIC DNA]</scope>
    <source>
        <strain evidence="6 7">NBRC 13459</strain>
    </source>
</reference>
<dbReference type="GO" id="GO:0000976">
    <property type="term" value="F:transcription cis-regulatory region binding"/>
    <property type="evidence" value="ECO:0007669"/>
    <property type="project" value="TreeGrafter"/>
</dbReference>
<dbReference type="Gene3D" id="1.10.357.10">
    <property type="entry name" value="Tetracycline Repressor, domain 2"/>
    <property type="match status" value="1"/>
</dbReference>
<keyword evidence="3" id="KW-0804">Transcription</keyword>
<dbReference type="AlphaFoldDB" id="A0A4D4LC57"/>
<dbReference type="EMBL" id="BJHW01000001">
    <property type="protein sequence ID" value="GDY56776.1"/>
    <property type="molecule type" value="Genomic_DNA"/>
</dbReference>
<dbReference type="InterPro" id="IPR041347">
    <property type="entry name" value="MftR_C"/>
</dbReference>
<dbReference type="SUPFAM" id="SSF46689">
    <property type="entry name" value="Homeodomain-like"/>
    <property type="match status" value="1"/>
</dbReference>